<dbReference type="RefSeq" id="WP_012225555.1">
    <property type="nucleotide sequence ID" value="NZ_HG422565.1"/>
</dbReference>
<proteinExistence type="predicted"/>
<protein>
    <submittedName>
        <fullName evidence="1">Uncharacterized protein</fullName>
    </submittedName>
</protein>
<reference evidence="1 2" key="1">
    <citation type="journal article" date="2013" name="ISME J.">
        <title>Metabolic model for the filamentous 'Candidatus Microthrix parvicella' based on genomic and metagenomic analyses.</title>
        <authorList>
            <person name="Jon McIlroy S."/>
            <person name="Kristiansen R."/>
            <person name="Albertsen M."/>
            <person name="Michael Karst S."/>
            <person name="Rossetti S."/>
            <person name="Lund Nielsen J."/>
            <person name="Tandoi V."/>
            <person name="James Seviour R."/>
            <person name="Nielsen P.H."/>
        </authorList>
    </citation>
    <scope>NUCLEOTIDE SEQUENCE [LARGE SCALE GENOMIC DNA]</scope>
    <source>
        <strain evidence="1 2">RN1</strain>
    </source>
</reference>
<dbReference type="Proteomes" id="UP000018291">
    <property type="component" value="Unassembled WGS sequence"/>
</dbReference>
<dbReference type="eggNOG" id="COG3153">
    <property type="taxonomic scope" value="Bacteria"/>
</dbReference>
<comment type="caution">
    <text evidence="1">The sequence shown here is derived from an EMBL/GenBank/DDBJ whole genome shotgun (WGS) entry which is preliminary data.</text>
</comment>
<organism evidence="1 2">
    <name type="scientific">Candidatus Neomicrothrix parvicella RN1</name>
    <dbReference type="NCBI Taxonomy" id="1229780"/>
    <lineage>
        <taxon>Bacteria</taxon>
        <taxon>Bacillati</taxon>
        <taxon>Actinomycetota</taxon>
        <taxon>Acidimicrobiia</taxon>
        <taxon>Acidimicrobiales</taxon>
        <taxon>Microthrixaceae</taxon>
        <taxon>Candidatus Neomicrothrix</taxon>
    </lineage>
</organism>
<keyword evidence="2" id="KW-1185">Reference proteome</keyword>
<dbReference type="Gene3D" id="3.40.630.30">
    <property type="match status" value="1"/>
</dbReference>
<dbReference type="STRING" id="1229780.BN381_20070"/>
<sequence length="345" mass="38883">MIEAGPLRVSPGWWRDVDEVVHDGEEVTESVPCTREEHLEEIRRLLSAAFEVPRFDTLDYLRWYYTQCPFGETFSTLTRRRSEAISHLAGSPRRLRTVDGTVDMWLIANVGSIPGARREGAFLRMCMQAWLMIEGFDQAGIYGVMNDQSREALAAFGVVTEAELPTKVLSPAPWKRASFSHHTVDELLLSSDRLDEFFADTDLAPRRGVRLWWHLDVVRWRLASPLSTYTLHVADDLVAVSTTTTWRGAKVAVLMKVLVRSGRRKADGLAKTRLTPSMVGEVCAHHRTPLALHVGLNSDVSVVGATVPQRFLPSPLHLCFKTVPRRIGTSDLRFDSFELLDFDVL</sequence>
<evidence type="ECO:0000313" key="2">
    <source>
        <dbReference type="Proteomes" id="UP000018291"/>
    </source>
</evidence>
<dbReference type="SUPFAM" id="SSF55729">
    <property type="entry name" value="Acyl-CoA N-acyltransferases (Nat)"/>
    <property type="match status" value="1"/>
</dbReference>
<gene>
    <name evidence="1" type="ORF">BN381_20070</name>
</gene>
<dbReference type="AlphaFoldDB" id="R4Z1V7"/>
<dbReference type="HOGENOM" id="CLU_803359_0_0_11"/>
<accession>R4Z1V7</accession>
<dbReference type="EMBL" id="CANL01000012">
    <property type="protein sequence ID" value="CCM63246.1"/>
    <property type="molecule type" value="Genomic_DNA"/>
</dbReference>
<dbReference type="OrthoDB" id="5570877at2"/>
<dbReference type="InterPro" id="IPR016181">
    <property type="entry name" value="Acyl_CoA_acyltransferase"/>
</dbReference>
<name>R4Z1V7_9ACTN</name>
<evidence type="ECO:0000313" key="1">
    <source>
        <dbReference type="EMBL" id="CCM63246.1"/>
    </source>
</evidence>